<dbReference type="InterPro" id="IPR001036">
    <property type="entry name" value="Acrflvin-R"/>
</dbReference>
<feature type="transmembrane region" description="Helical" evidence="1">
    <location>
        <begin position="961"/>
        <end position="980"/>
    </location>
</feature>
<dbReference type="AlphaFoldDB" id="A0A1A9F0I2"/>
<feature type="transmembrane region" description="Helical" evidence="1">
    <location>
        <begin position="391"/>
        <end position="410"/>
    </location>
</feature>
<accession>A0A1A9F0I2</accession>
<reference evidence="3" key="1">
    <citation type="submission" date="2016-05" db="EMBL/GenBank/DDBJ databases">
        <authorList>
            <person name="Baek K."/>
            <person name="Yang S.-J."/>
        </authorList>
    </citation>
    <scope>NUCLEOTIDE SEQUENCE [LARGE SCALE GENOMIC DNA]</scope>
    <source>
        <strain evidence="3">ST58-10</strain>
    </source>
</reference>
<dbReference type="SUPFAM" id="SSF82866">
    <property type="entry name" value="Multidrug efflux transporter AcrB transmembrane domain"/>
    <property type="match status" value="2"/>
</dbReference>
<proteinExistence type="predicted"/>
<reference evidence="2 3" key="2">
    <citation type="journal article" date="2018" name="Int. J. Syst. Evol. Microbiol.">
        <title>Marinobacterium aestuarii sp. nov., a benzene-degrading marine bacterium isolated from estuary sediment.</title>
        <authorList>
            <person name="Bae S.S."/>
            <person name="Jung J."/>
            <person name="Chung D."/>
            <person name="Baek K."/>
        </authorList>
    </citation>
    <scope>NUCLEOTIDE SEQUENCE [LARGE SCALE GENOMIC DNA]</scope>
    <source>
        <strain evidence="2 3">ST58-10</strain>
    </source>
</reference>
<dbReference type="STRING" id="1821621.A8C75_14655"/>
<organism evidence="2 3">
    <name type="scientific">Marinobacterium aestuarii</name>
    <dbReference type="NCBI Taxonomy" id="1821621"/>
    <lineage>
        <taxon>Bacteria</taxon>
        <taxon>Pseudomonadati</taxon>
        <taxon>Pseudomonadota</taxon>
        <taxon>Gammaproteobacteria</taxon>
        <taxon>Oceanospirillales</taxon>
        <taxon>Oceanospirillaceae</taxon>
        <taxon>Marinobacterium</taxon>
    </lineage>
</organism>
<dbReference type="PRINTS" id="PR00702">
    <property type="entry name" value="ACRIFLAVINRP"/>
</dbReference>
<dbReference type="Gene3D" id="3.30.70.1320">
    <property type="entry name" value="Multidrug efflux transporter AcrB pore domain like"/>
    <property type="match status" value="1"/>
</dbReference>
<feature type="transmembrane region" description="Helical" evidence="1">
    <location>
        <begin position="334"/>
        <end position="351"/>
    </location>
</feature>
<gene>
    <name evidence="2" type="ORF">A8C75_14655</name>
</gene>
<dbReference type="Gene3D" id="3.30.70.1440">
    <property type="entry name" value="Multidrug efflux transporter AcrB pore domain"/>
    <property type="match status" value="1"/>
</dbReference>
<feature type="transmembrane region" description="Helical" evidence="1">
    <location>
        <begin position="430"/>
        <end position="450"/>
    </location>
</feature>
<feature type="transmembrane region" description="Helical" evidence="1">
    <location>
        <begin position="462"/>
        <end position="485"/>
    </location>
</feature>
<dbReference type="InterPro" id="IPR027463">
    <property type="entry name" value="AcrB_DN_DC_subdom"/>
</dbReference>
<evidence type="ECO:0000313" key="3">
    <source>
        <dbReference type="Proteomes" id="UP000078070"/>
    </source>
</evidence>
<feature type="transmembrane region" description="Helical" evidence="1">
    <location>
        <begin position="358"/>
        <end position="379"/>
    </location>
</feature>
<dbReference type="KEGG" id="mars:A8C75_14655"/>
<feature type="transmembrane region" description="Helical" evidence="1">
    <location>
        <begin position="912"/>
        <end position="934"/>
    </location>
</feature>
<feature type="transmembrane region" description="Helical" evidence="1">
    <location>
        <begin position="523"/>
        <end position="543"/>
    </location>
</feature>
<dbReference type="RefSeq" id="WP_067383888.1">
    <property type="nucleotide sequence ID" value="NZ_CP015839.1"/>
</dbReference>
<keyword evidence="1" id="KW-0812">Transmembrane</keyword>
<keyword evidence="3" id="KW-1185">Reference proteome</keyword>
<dbReference type="Gene3D" id="3.30.70.1430">
    <property type="entry name" value="Multidrug efflux transporter AcrB pore domain"/>
    <property type="match status" value="2"/>
</dbReference>
<dbReference type="OrthoDB" id="9757940at2"/>
<feature type="transmembrane region" description="Helical" evidence="1">
    <location>
        <begin position="886"/>
        <end position="906"/>
    </location>
</feature>
<dbReference type="SUPFAM" id="SSF82714">
    <property type="entry name" value="Multidrug efflux transporter AcrB TolC docking domain, DN and DC subdomains"/>
    <property type="match status" value="2"/>
</dbReference>
<evidence type="ECO:0000313" key="2">
    <source>
        <dbReference type="EMBL" id="ANG63592.1"/>
    </source>
</evidence>
<dbReference type="Pfam" id="PF00873">
    <property type="entry name" value="ACR_tran"/>
    <property type="match status" value="1"/>
</dbReference>
<dbReference type="Gene3D" id="3.30.2090.10">
    <property type="entry name" value="Multidrug efflux transporter AcrB TolC docking domain, DN and DC subdomains"/>
    <property type="match status" value="2"/>
</dbReference>
<sequence>MRRLLQNGRLLTLLVAVLIVAGVGALTTLPRTEDPRILNRQAIVITHLPGASAERVEAQVSEKIENELRTLAEIKHLTSTSRPGISMVKIELKDSVTAPRPIWSRTRDLLGDVTSLLPPGASKPELDDDRGYAFTSLIALKWHATTEADLAILGRYGKALRDRMRALPGTDFVDLFGEQDEEILVQINPHLASNLHLTPAQIAQRIQGADAKVSAGQLNNDHNQLQVELAGALDSLDRIRQIPLASDANGYLLRLGDLAEVRRSLKWPEQELAIIDGEAAVVVAVRMLPDLRIDRWSAALRADLAQFSEQLPGNIEAEILFDQNHYTERRLGELVNNILLGFSLIALVLLVTLGWRSALIVTFSLPLTVLFTLTVMKYYGLPIHQMSVTGLVVALGIMVDNAIVMADTIAQRRRQGLSAIEAVIRSLRHLWLPLLGSTLTTILAFMPIVLMPGPAGEFVGGIALSVIFALIGSYLISHSVVAVLAGRFLRAGDASQTHWYQQGVQLDGLARLFRRSLQIVLRFPRMAILLLFLIPLTGFISAGQLKEQFFPPSDRDMFQIEMYLPAQTSIVETRRVSAEVSALLQNTPGVDSVQWFLGNSAPAFYYNMIGGQQGAPNFGQAMVSTHDFRIANRLIPQLQRKLDDLLPEAQILVRTLEQGPPFNAPIELRLYGPNLDQLQALGQQAREVLSRTQDVIHSRATLQPGTPKVRVRVDEAAGQISGFTLQGMAGALQGTLSGVTGGSILESTESVPVRVRVGNEERRELQDLANLSLTSPRAGGNIPLSALASLELEPSRGAIPRRDGQRVNVVEGYLRAGVLASVALAEFRHNLEDAGFHLPAGYRMEFGGESAGRNDAVGNLMASLGVILTLLITVVVLSFNSFRISMLIFLSALQSAGLGLLSVYLFSYPFGFTVIIGLLGLMGLAINAAIVILAELKADALAVRGDPAAIVHAVQSCSRHIGSTTITTVGGFLPLILAGGGFWPPFAIAIAGGTVLTTLLSFYFVPAAFMLMGRYKAFDVAGGEPQQSPVDGRTLQTLN</sequence>
<evidence type="ECO:0000256" key="1">
    <source>
        <dbReference type="SAM" id="Phobius"/>
    </source>
</evidence>
<dbReference type="PANTHER" id="PTHR32063:SF18">
    <property type="entry name" value="CATION EFFLUX SYSTEM PROTEIN"/>
    <property type="match status" value="1"/>
</dbReference>
<dbReference type="Gene3D" id="1.20.1640.10">
    <property type="entry name" value="Multidrug efflux transporter AcrB transmembrane domain"/>
    <property type="match status" value="2"/>
</dbReference>
<dbReference type="PANTHER" id="PTHR32063">
    <property type="match status" value="1"/>
</dbReference>
<feature type="transmembrane region" description="Helical" evidence="1">
    <location>
        <begin position="860"/>
        <end position="879"/>
    </location>
</feature>
<dbReference type="EMBL" id="CP015839">
    <property type="protein sequence ID" value="ANG63592.1"/>
    <property type="molecule type" value="Genomic_DNA"/>
</dbReference>
<dbReference type="GO" id="GO:0042910">
    <property type="term" value="F:xenobiotic transmembrane transporter activity"/>
    <property type="evidence" value="ECO:0007669"/>
    <property type="project" value="TreeGrafter"/>
</dbReference>
<keyword evidence="1" id="KW-0472">Membrane</keyword>
<dbReference type="SUPFAM" id="SSF82693">
    <property type="entry name" value="Multidrug efflux transporter AcrB pore domain, PN1, PN2, PC1 and PC2 subdomains"/>
    <property type="match status" value="3"/>
</dbReference>
<dbReference type="Proteomes" id="UP000078070">
    <property type="component" value="Chromosome"/>
</dbReference>
<keyword evidence="1" id="KW-1133">Transmembrane helix</keyword>
<name>A0A1A9F0I2_9GAMM</name>
<dbReference type="GO" id="GO:0005886">
    <property type="term" value="C:plasma membrane"/>
    <property type="evidence" value="ECO:0007669"/>
    <property type="project" value="TreeGrafter"/>
</dbReference>
<protein>
    <submittedName>
        <fullName evidence="2">Acriflavin resistance protein</fullName>
    </submittedName>
</protein>
<feature type="transmembrane region" description="Helical" evidence="1">
    <location>
        <begin position="986"/>
        <end position="1005"/>
    </location>
</feature>